<evidence type="ECO:0000313" key="2">
    <source>
        <dbReference type="EMBL" id="AGG87352.1"/>
    </source>
</evidence>
<dbReference type="Proteomes" id="UP000011859">
    <property type="component" value="Chromosome"/>
</dbReference>
<evidence type="ECO:0000313" key="3">
    <source>
        <dbReference type="Proteomes" id="UP000011859"/>
    </source>
</evidence>
<reference evidence="2 3" key="1">
    <citation type="submission" date="2012-04" db="EMBL/GenBank/DDBJ databases">
        <title>Complete genome of Rhodanobacter sp. 2APBS1.</title>
        <authorList>
            <consortium name="US DOE Joint Genome Institute"/>
            <person name="Huntemann M."/>
            <person name="Wei C.-L."/>
            <person name="Han J."/>
            <person name="Detter J.C."/>
            <person name="Han C."/>
            <person name="Tapia R."/>
            <person name="Munk A.C.C."/>
            <person name="Chen A."/>
            <person name="Krypides N."/>
            <person name="Mavromatis K."/>
            <person name="Markowitz V."/>
            <person name="Szeto E."/>
            <person name="Ivanova N."/>
            <person name="Mikhailova N."/>
            <person name="Ovchinnikova G."/>
            <person name="Pagani I."/>
            <person name="Pati A."/>
            <person name="Goodwin L."/>
            <person name="Peters L."/>
            <person name="Pitluck S."/>
            <person name="Woyke T."/>
            <person name="Prakash O."/>
            <person name="Elkins J."/>
            <person name="Brown S."/>
            <person name="Palumbo A."/>
            <person name="Hemme C."/>
            <person name="Zhou J."/>
            <person name="Watson D."/>
            <person name="Jardine P."/>
            <person name="Kostka J."/>
            <person name="Green S."/>
        </authorList>
    </citation>
    <scope>NUCLEOTIDE SEQUENCE [LARGE SCALE GENOMIC DNA]</scope>
    <source>
        <strain evidence="2 3">2APBS1</strain>
    </source>
</reference>
<feature type="transmembrane region" description="Helical" evidence="1">
    <location>
        <begin position="7"/>
        <end position="25"/>
    </location>
</feature>
<gene>
    <name evidence="2" type="ORF">R2APBS1_0173</name>
</gene>
<name>M4NC55_9GAMM</name>
<proteinExistence type="predicted"/>
<sequence length="56" mass="5917" precursor="true">MNVRRADAIAMALVAMSLILVMFCPDESGTLKQVCLVGAIALPFLAVAVNVIARTK</sequence>
<keyword evidence="1" id="KW-1133">Transmembrane helix</keyword>
<dbReference type="EMBL" id="CP003470">
    <property type="protein sequence ID" value="AGG87352.1"/>
    <property type="molecule type" value="Genomic_DNA"/>
</dbReference>
<keyword evidence="1" id="KW-0472">Membrane</keyword>
<dbReference type="HOGENOM" id="CLU_3011322_0_0_6"/>
<keyword evidence="1" id="KW-0812">Transmembrane</keyword>
<keyword evidence="3" id="KW-1185">Reference proteome</keyword>
<evidence type="ECO:0000256" key="1">
    <source>
        <dbReference type="SAM" id="Phobius"/>
    </source>
</evidence>
<accession>M4NC55</accession>
<dbReference type="KEGG" id="rhd:R2APBS1_0173"/>
<dbReference type="AlphaFoldDB" id="M4NC55"/>
<organism evidence="2 3">
    <name type="scientific">Rhodanobacter denitrificans</name>
    <dbReference type="NCBI Taxonomy" id="666685"/>
    <lineage>
        <taxon>Bacteria</taxon>
        <taxon>Pseudomonadati</taxon>
        <taxon>Pseudomonadota</taxon>
        <taxon>Gammaproteobacteria</taxon>
        <taxon>Lysobacterales</taxon>
        <taxon>Rhodanobacteraceae</taxon>
        <taxon>Rhodanobacter</taxon>
    </lineage>
</organism>
<protein>
    <submittedName>
        <fullName evidence="2">Uncharacterized protein</fullName>
    </submittedName>
</protein>
<feature type="transmembrane region" description="Helical" evidence="1">
    <location>
        <begin position="31"/>
        <end position="53"/>
    </location>
</feature>